<dbReference type="OrthoDB" id="119121at2759"/>
<dbReference type="STRING" id="33097.A0A150FYE5"/>
<evidence type="ECO:0000313" key="1">
    <source>
        <dbReference type="EMBL" id="KXZ42060.1"/>
    </source>
</evidence>
<sequence length="173" mass="17696">MGLPGGVVVTTATVGAVLLAGGRAGGAGAQEAKELAALYARMAEEFAATDLSAAAIAPLASWFHGTAGEHDTPWPKKYGELDEPLRFGAASIIHSSLLRIVSPEPLGPPAVAAIASACERWTARLRGATYSPASMWFVREAEFSTVVGEREIMPLADGAAKGAGAADAAVRHS</sequence>
<keyword evidence="2" id="KW-1185">Reference proteome</keyword>
<comment type="caution">
    <text evidence="1">The sequence shown here is derived from an EMBL/GenBank/DDBJ whole genome shotgun (WGS) entry which is preliminary data.</text>
</comment>
<accession>A0A150FYE5</accession>
<evidence type="ECO:0000313" key="2">
    <source>
        <dbReference type="Proteomes" id="UP000075714"/>
    </source>
</evidence>
<protein>
    <submittedName>
        <fullName evidence="1">Uncharacterized protein</fullName>
    </submittedName>
</protein>
<reference evidence="2" key="1">
    <citation type="journal article" date="2016" name="Nat. Commun.">
        <title>The Gonium pectorale genome demonstrates co-option of cell cycle regulation during the evolution of multicellularity.</title>
        <authorList>
            <person name="Hanschen E.R."/>
            <person name="Marriage T.N."/>
            <person name="Ferris P.J."/>
            <person name="Hamaji T."/>
            <person name="Toyoda A."/>
            <person name="Fujiyama A."/>
            <person name="Neme R."/>
            <person name="Noguchi H."/>
            <person name="Minakuchi Y."/>
            <person name="Suzuki M."/>
            <person name="Kawai-Toyooka H."/>
            <person name="Smith D.R."/>
            <person name="Sparks H."/>
            <person name="Anderson J."/>
            <person name="Bakaric R."/>
            <person name="Luria V."/>
            <person name="Karger A."/>
            <person name="Kirschner M.W."/>
            <person name="Durand P.M."/>
            <person name="Michod R.E."/>
            <person name="Nozaki H."/>
            <person name="Olson B.J."/>
        </authorList>
    </citation>
    <scope>NUCLEOTIDE SEQUENCE [LARGE SCALE GENOMIC DNA]</scope>
    <source>
        <strain evidence="2">NIES-2863</strain>
    </source>
</reference>
<name>A0A150FYE5_GONPE</name>
<gene>
    <name evidence="1" type="ORF">GPECTOR_213g430</name>
</gene>
<dbReference type="Proteomes" id="UP000075714">
    <property type="component" value="Unassembled WGS sequence"/>
</dbReference>
<dbReference type="AlphaFoldDB" id="A0A150FYE5"/>
<organism evidence="1 2">
    <name type="scientific">Gonium pectorale</name>
    <name type="common">Green alga</name>
    <dbReference type="NCBI Taxonomy" id="33097"/>
    <lineage>
        <taxon>Eukaryota</taxon>
        <taxon>Viridiplantae</taxon>
        <taxon>Chlorophyta</taxon>
        <taxon>core chlorophytes</taxon>
        <taxon>Chlorophyceae</taxon>
        <taxon>CS clade</taxon>
        <taxon>Chlamydomonadales</taxon>
        <taxon>Volvocaceae</taxon>
        <taxon>Gonium</taxon>
    </lineage>
</organism>
<proteinExistence type="predicted"/>
<dbReference type="EMBL" id="LSYV01000212">
    <property type="protein sequence ID" value="KXZ42060.1"/>
    <property type="molecule type" value="Genomic_DNA"/>
</dbReference>